<dbReference type="EMBL" id="UZAG01003794">
    <property type="protein sequence ID" value="VDO15909.1"/>
    <property type="molecule type" value="Genomic_DNA"/>
</dbReference>
<evidence type="ECO:0000256" key="1">
    <source>
        <dbReference type="SAM" id="Phobius"/>
    </source>
</evidence>
<evidence type="ECO:0000313" key="3">
    <source>
        <dbReference type="Proteomes" id="UP000280834"/>
    </source>
</evidence>
<feature type="transmembrane region" description="Helical" evidence="1">
    <location>
        <begin position="16"/>
        <end position="35"/>
    </location>
</feature>
<dbReference type="WBParaSite" id="BTMF_0000470201-mRNA-1">
    <property type="protein sequence ID" value="BTMF_0000470201-mRNA-1"/>
    <property type="gene ID" value="BTMF_0000470201"/>
</dbReference>
<reference evidence="2 3" key="2">
    <citation type="submission" date="2018-11" db="EMBL/GenBank/DDBJ databases">
        <authorList>
            <consortium name="Pathogen Informatics"/>
        </authorList>
    </citation>
    <scope>NUCLEOTIDE SEQUENCE [LARGE SCALE GENOMIC DNA]</scope>
</reference>
<organism evidence="4">
    <name type="scientific">Brugia timori</name>
    <dbReference type="NCBI Taxonomy" id="42155"/>
    <lineage>
        <taxon>Eukaryota</taxon>
        <taxon>Metazoa</taxon>
        <taxon>Ecdysozoa</taxon>
        <taxon>Nematoda</taxon>
        <taxon>Chromadorea</taxon>
        <taxon>Rhabditida</taxon>
        <taxon>Spirurina</taxon>
        <taxon>Spiruromorpha</taxon>
        <taxon>Filarioidea</taxon>
        <taxon>Onchocercidae</taxon>
        <taxon>Brugia</taxon>
    </lineage>
</organism>
<keyword evidence="1" id="KW-0472">Membrane</keyword>
<protein>
    <submittedName>
        <fullName evidence="2 4">Uncharacterized protein</fullName>
    </submittedName>
</protein>
<accession>A0A0R3QEB3</accession>
<proteinExistence type="predicted"/>
<keyword evidence="3" id="KW-1185">Reference proteome</keyword>
<keyword evidence="1" id="KW-1133">Transmembrane helix</keyword>
<keyword evidence="1" id="KW-0812">Transmembrane</keyword>
<sequence>MVTILCLFMNSKIFNYIIRFIVLILVDTHFHASLIY</sequence>
<gene>
    <name evidence="2" type="ORF">BTMF_LOCUS3996</name>
</gene>
<reference evidence="4" key="1">
    <citation type="submission" date="2017-02" db="UniProtKB">
        <authorList>
            <consortium name="WormBaseParasite"/>
        </authorList>
    </citation>
    <scope>IDENTIFICATION</scope>
</reference>
<dbReference type="Proteomes" id="UP000280834">
    <property type="component" value="Unassembled WGS sequence"/>
</dbReference>
<dbReference type="AlphaFoldDB" id="A0A0R3QEB3"/>
<evidence type="ECO:0000313" key="2">
    <source>
        <dbReference type="EMBL" id="VDO15909.1"/>
    </source>
</evidence>
<name>A0A0R3QEB3_9BILA</name>
<evidence type="ECO:0000313" key="4">
    <source>
        <dbReference type="WBParaSite" id="BTMF_0000470201-mRNA-1"/>
    </source>
</evidence>